<dbReference type="SMART" id="SM00181">
    <property type="entry name" value="EGF"/>
    <property type="match status" value="3"/>
</dbReference>
<dbReference type="InterPro" id="IPR000152">
    <property type="entry name" value="EGF-type_Asp/Asn_hydroxyl_site"/>
</dbReference>
<organism evidence="12 13">
    <name type="scientific">Pocillopora damicornis</name>
    <name type="common">Cauliflower coral</name>
    <name type="synonym">Millepora damicornis</name>
    <dbReference type="NCBI Taxonomy" id="46731"/>
    <lineage>
        <taxon>Eukaryota</taxon>
        <taxon>Metazoa</taxon>
        <taxon>Cnidaria</taxon>
        <taxon>Anthozoa</taxon>
        <taxon>Hexacorallia</taxon>
        <taxon>Scleractinia</taxon>
        <taxon>Astrocoeniina</taxon>
        <taxon>Pocilloporidae</taxon>
        <taxon>Pocillopora</taxon>
    </lineage>
</organism>
<protein>
    <recommendedName>
        <fullName evidence="11">EGF-like domain-containing protein</fullName>
    </recommendedName>
</protein>
<dbReference type="GO" id="GO:0005509">
    <property type="term" value="F:calcium ion binding"/>
    <property type="evidence" value="ECO:0007669"/>
    <property type="project" value="InterPro"/>
</dbReference>
<comment type="caution">
    <text evidence="10">Lacks conserved residue(s) required for the propagation of feature annotation.</text>
</comment>
<keyword evidence="6" id="KW-0677">Repeat</keyword>
<dbReference type="Pfam" id="PF00008">
    <property type="entry name" value="EGF"/>
    <property type="match status" value="3"/>
</dbReference>
<evidence type="ECO:0000259" key="11">
    <source>
        <dbReference type="PROSITE" id="PS50026"/>
    </source>
</evidence>
<evidence type="ECO:0000313" key="13">
    <source>
        <dbReference type="Proteomes" id="UP000275408"/>
    </source>
</evidence>
<dbReference type="SUPFAM" id="SSF57196">
    <property type="entry name" value="EGF/Laminin"/>
    <property type="match status" value="3"/>
</dbReference>
<dbReference type="FunFam" id="2.10.25.10:FF:000537">
    <property type="entry name" value="Notch 3"/>
    <property type="match status" value="1"/>
</dbReference>
<dbReference type="OrthoDB" id="283575at2759"/>
<dbReference type="SMART" id="SM00179">
    <property type="entry name" value="EGF_CA"/>
    <property type="match status" value="3"/>
</dbReference>
<dbReference type="CDD" id="cd00054">
    <property type="entry name" value="EGF_CA"/>
    <property type="match status" value="2"/>
</dbReference>
<keyword evidence="2" id="KW-0217">Developmental protein</keyword>
<reference evidence="12 13" key="1">
    <citation type="journal article" date="2018" name="Sci. Rep.">
        <title>Comparative analysis of the Pocillopora damicornis genome highlights role of immune system in coral evolution.</title>
        <authorList>
            <person name="Cunning R."/>
            <person name="Bay R.A."/>
            <person name="Gillette P."/>
            <person name="Baker A.C."/>
            <person name="Traylor-Knowles N."/>
        </authorList>
    </citation>
    <scope>NUCLEOTIDE SEQUENCE [LARGE SCALE GENOMIC DNA]</scope>
    <source>
        <strain evidence="12">RSMAS</strain>
        <tissue evidence="12">Whole animal</tissue>
    </source>
</reference>
<dbReference type="GO" id="GO:0005576">
    <property type="term" value="C:extracellular region"/>
    <property type="evidence" value="ECO:0007669"/>
    <property type="project" value="UniProtKB-SubCell"/>
</dbReference>
<dbReference type="GO" id="GO:0048589">
    <property type="term" value="P:developmental growth"/>
    <property type="evidence" value="ECO:0007669"/>
    <property type="project" value="UniProtKB-ARBA"/>
</dbReference>
<keyword evidence="4 10" id="KW-0245">EGF-like domain</keyword>
<dbReference type="PROSITE" id="PS00022">
    <property type="entry name" value="EGF_1"/>
    <property type="match status" value="3"/>
</dbReference>
<evidence type="ECO:0000256" key="9">
    <source>
        <dbReference type="ARBA" id="ARBA00023180"/>
    </source>
</evidence>
<evidence type="ECO:0000256" key="7">
    <source>
        <dbReference type="ARBA" id="ARBA00022837"/>
    </source>
</evidence>
<evidence type="ECO:0000256" key="8">
    <source>
        <dbReference type="ARBA" id="ARBA00023157"/>
    </source>
</evidence>
<dbReference type="PANTHER" id="PTHR24049">
    <property type="entry name" value="CRUMBS FAMILY MEMBER"/>
    <property type="match status" value="1"/>
</dbReference>
<evidence type="ECO:0000256" key="10">
    <source>
        <dbReference type="PROSITE-ProRule" id="PRU00076"/>
    </source>
</evidence>
<feature type="domain" description="EGF-like" evidence="11">
    <location>
        <begin position="66"/>
        <end position="103"/>
    </location>
</feature>
<keyword evidence="3" id="KW-0964">Secreted</keyword>
<accession>A0A3M6TSN8</accession>
<gene>
    <name evidence="12" type="ORF">pdam_00016001</name>
</gene>
<dbReference type="PRINTS" id="PR00010">
    <property type="entry name" value="EGFBLOOD"/>
</dbReference>
<dbReference type="Proteomes" id="UP000275408">
    <property type="component" value="Unassembled WGS sequence"/>
</dbReference>
<name>A0A3M6TSN8_POCDA</name>
<evidence type="ECO:0000256" key="5">
    <source>
        <dbReference type="ARBA" id="ARBA00022729"/>
    </source>
</evidence>
<dbReference type="PROSITE" id="PS01186">
    <property type="entry name" value="EGF_2"/>
    <property type="match status" value="2"/>
</dbReference>
<evidence type="ECO:0000256" key="3">
    <source>
        <dbReference type="ARBA" id="ARBA00022525"/>
    </source>
</evidence>
<feature type="domain" description="EGF-like" evidence="11">
    <location>
        <begin position="27"/>
        <end position="64"/>
    </location>
</feature>
<keyword evidence="13" id="KW-1185">Reference proteome</keyword>
<evidence type="ECO:0000256" key="1">
    <source>
        <dbReference type="ARBA" id="ARBA00004613"/>
    </source>
</evidence>
<feature type="disulfide bond" evidence="10">
    <location>
        <begin position="133"/>
        <end position="142"/>
    </location>
</feature>
<feature type="disulfide bond" evidence="10">
    <location>
        <begin position="93"/>
        <end position="102"/>
    </location>
</feature>
<dbReference type="InterPro" id="IPR001881">
    <property type="entry name" value="EGF-like_Ca-bd_dom"/>
</dbReference>
<dbReference type="FunFam" id="2.10.25.10:FF:000080">
    <property type="entry name" value="Neurogenic locus notch 1"/>
    <property type="match status" value="1"/>
</dbReference>
<dbReference type="InterPro" id="IPR051022">
    <property type="entry name" value="Notch_Cell-Fate_Det"/>
</dbReference>
<evidence type="ECO:0000313" key="12">
    <source>
        <dbReference type="EMBL" id="RMX44366.1"/>
    </source>
</evidence>
<dbReference type="PROSITE" id="PS01187">
    <property type="entry name" value="EGF_CA"/>
    <property type="match status" value="1"/>
</dbReference>
<dbReference type="InterPro" id="IPR000742">
    <property type="entry name" value="EGF"/>
</dbReference>
<dbReference type="InterPro" id="IPR018097">
    <property type="entry name" value="EGF_Ca-bd_CS"/>
</dbReference>
<dbReference type="FunFam" id="2.10.25.10:FF:000508">
    <property type="entry name" value="Eyes shut homolog"/>
    <property type="match status" value="1"/>
</dbReference>
<keyword evidence="5" id="KW-0732">Signal</keyword>
<evidence type="ECO:0000256" key="4">
    <source>
        <dbReference type="ARBA" id="ARBA00022536"/>
    </source>
</evidence>
<dbReference type="PROSITE" id="PS50026">
    <property type="entry name" value="EGF_3"/>
    <property type="match status" value="3"/>
</dbReference>
<feature type="domain" description="EGF-like" evidence="11">
    <location>
        <begin position="105"/>
        <end position="143"/>
    </location>
</feature>
<evidence type="ECO:0000256" key="2">
    <source>
        <dbReference type="ARBA" id="ARBA00022473"/>
    </source>
</evidence>
<dbReference type="PROSITE" id="PS00010">
    <property type="entry name" value="ASX_HYDROXYL"/>
    <property type="match status" value="1"/>
</dbReference>
<comment type="caution">
    <text evidence="12">The sequence shown here is derived from an EMBL/GenBank/DDBJ whole genome shotgun (WGS) entry which is preliminary data.</text>
</comment>
<sequence length="166" mass="17936">MTSYLLCRINCLKCCVEFHSAGWHTAFGQQCASNPCYFNGTCTDIGINNYTCGCPPGFTGERCEAVINMCHFNLCQNNAVCQRFQTGGYQCICHAGFTGLHCETNMNECNQTNLACHNGGTCVDGVNGYTCQCPARFSGPFCNVTVTKCDGSPCQNDGTCTENVFG</sequence>
<comment type="subcellular location">
    <subcellularLocation>
        <location evidence="1">Secreted</location>
    </subcellularLocation>
</comment>
<dbReference type="Gene3D" id="2.10.25.10">
    <property type="entry name" value="Laminin"/>
    <property type="match status" value="3"/>
</dbReference>
<dbReference type="STRING" id="46731.A0A3M6TSN8"/>
<dbReference type="AlphaFoldDB" id="A0A3M6TSN8"/>
<feature type="disulfide bond" evidence="10">
    <location>
        <begin position="54"/>
        <end position="63"/>
    </location>
</feature>
<evidence type="ECO:0000256" key="6">
    <source>
        <dbReference type="ARBA" id="ARBA00022737"/>
    </source>
</evidence>
<dbReference type="PANTHER" id="PTHR24049:SF35">
    <property type="entry name" value="EGF-LIKE DOMAIN-CONTAINING PROTEIN"/>
    <property type="match status" value="1"/>
</dbReference>
<keyword evidence="7" id="KW-0106">Calcium</keyword>
<dbReference type="EMBL" id="RCHS01002992">
    <property type="protein sequence ID" value="RMX44366.1"/>
    <property type="molecule type" value="Genomic_DNA"/>
</dbReference>
<keyword evidence="9" id="KW-0325">Glycoprotein</keyword>
<proteinExistence type="predicted"/>
<keyword evidence="8 10" id="KW-1015">Disulfide bond</keyword>